<protein>
    <recommendedName>
        <fullName evidence="11">G-protein coupled receptors family 1 profile domain-containing protein</fullName>
    </recommendedName>
</protein>
<dbReference type="InterPro" id="IPR017452">
    <property type="entry name" value="GPCR_Rhodpsn_7TM"/>
</dbReference>
<feature type="transmembrane region" description="Helical" evidence="10">
    <location>
        <begin position="144"/>
        <end position="166"/>
    </location>
</feature>
<keyword evidence="5" id="KW-0297">G-protein coupled receptor</keyword>
<evidence type="ECO:0000256" key="10">
    <source>
        <dbReference type="SAM" id="Phobius"/>
    </source>
</evidence>
<name>A0ABN8RXL7_9CNID</name>
<evidence type="ECO:0000256" key="5">
    <source>
        <dbReference type="ARBA" id="ARBA00023040"/>
    </source>
</evidence>
<feature type="domain" description="G-protein coupled receptors family 1 profile" evidence="11">
    <location>
        <begin position="15"/>
        <end position="248"/>
    </location>
</feature>
<evidence type="ECO:0000256" key="9">
    <source>
        <dbReference type="ARBA" id="ARBA00023224"/>
    </source>
</evidence>
<dbReference type="Gene3D" id="1.20.1070.10">
    <property type="entry name" value="Rhodopsin 7-helix transmembrane proteins"/>
    <property type="match status" value="1"/>
</dbReference>
<evidence type="ECO:0000256" key="3">
    <source>
        <dbReference type="ARBA" id="ARBA00022692"/>
    </source>
</evidence>
<organism evidence="12 13">
    <name type="scientific">Porites evermanni</name>
    <dbReference type="NCBI Taxonomy" id="104178"/>
    <lineage>
        <taxon>Eukaryota</taxon>
        <taxon>Metazoa</taxon>
        <taxon>Cnidaria</taxon>
        <taxon>Anthozoa</taxon>
        <taxon>Hexacorallia</taxon>
        <taxon>Scleractinia</taxon>
        <taxon>Fungiina</taxon>
        <taxon>Poritidae</taxon>
        <taxon>Porites</taxon>
    </lineage>
</organism>
<gene>
    <name evidence="12" type="ORF">PEVE_00015122</name>
</gene>
<feature type="transmembrane region" description="Helical" evidence="10">
    <location>
        <begin position="229"/>
        <end position="250"/>
    </location>
</feature>
<evidence type="ECO:0000313" key="13">
    <source>
        <dbReference type="Proteomes" id="UP001159427"/>
    </source>
</evidence>
<keyword evidence="7" id="KW-0675">Receptor</keyword>
<feature type="transmembrane region" description="Helical" evidence="10">
    <location>
        <begin position="112"/>
        <end position="138"/>
    </location>
</feature>
<dbReference type="PANTHER" id="PTHR24246:SF27">
    <property type="entry name" value="ADENOSINE RECEPTOR, ISOFORM A"/>
    <property type="match status" value="1"/>
</dbReference>
<feature type="transmembrane region" description="Helical" evidence="10">
    <location>
        <begin position="6"/>
        <end position="24"/>
    </location>
</feature>
<keyword evidence="13" id="KW-1185">Reference proteome</keyword>
<comment type="caution">
    <text evidence="12">The sequence shown here is derived from an EMBL/GenBank/DDBJ whole genome shotgun (WGS) entry which is preliminary data.</text>
</comment>
<evidence type="ECO:0000256" key="4">
    <source>
        <dbReference type="ARBA" id="ARBA00022989"/>
    </source>
</evidence>
<dbReference type="CDD" id="cd00637">
    <property type="entry name" value="7tm_classA_rhodopsin-like"/>
    <property type="match status" value="1"/>
</dbReference>
<keyword evidence="2" id="KW-1003">Cell membrane</keyword>
<accession>A0ABN8RXL7</accession>
<dbReference type="SUPFAM" id="SSF81321">
    <property type="entry name" value="Family A G protein-coupled receptor-like"/>
    <property type="match status" value="1"/>
</dbReference>
<feature type="transmembrane region" description="Helical" evidence="10">
    <location>
        <begin position="36"/>
        <end position="61"/>
    </location>
</feature>
<dbReference type="PANTHER" id="PTHR24246">
    <property type="entry name" value="OLFACTORY RECEPTOR AND ADENOSINE RECEPTOR"/>
    <property type="match status" value="1"/>
</dbReference>
<proteinExistence type="predicted"/>
<keyword evidence="9" id="KW-0807">Transducer</keyword>
<evidence type="ECO:0000256" key="2">
    <source>
        <dbReference type="ARBA" id="ARBA00022475"/>
    </source>
</evidence>
<dbReference type="PROSITE" id="PS50262">
    <property type="entry name" value="G_PROTEIN_RECEP_F1_2"/>
    <property type="match status" value="1"/>
</dbReference>
<keyword evidence="6 10" id="KW-0472">Membrane</keyword>
<keyword evidence="3 10" id="KW-0812">Transmembrane</keyword>
<evidence type="ECO:0000259" key="11">
    <source>
        <dbReference type="PROSITE" id="PS50262"/>
    </source>
</evidence>
<evidence type="ECO:0000256" key="6">
    <source>
        <dbReference type="ARBA" id="ARBA00023136"/>
    </source>
</evidence>
<feature type="non-terminal residue" evidence="12">
    <location>
        <position position="270"/>
    </location>
</feature>
<feature type="transmembrane region" description="Helical" evidence="10">
    <location>
        <begin position="73"/>
        <end position="91"/>
    </location>
</feature>
<dbReference type="Pfam" id="PF00001">
    <property type="entry name" value="7tm_1"/>
    <property type="match status" value="1"/>
</dbReference>
<comment type="subcellular location">
    <subcellularLocation>
        <location evidence="1">Cell membrane</location>
        <topology evidence="1">Multi-pass membrane protein</topology>
    </subcellularLocation>
</comment>
<keyword evidence="8" id="KW-0325">Glycoprotein</keyword>
<dbReference type="EMBL" id="CALNXI010002158">
    <property type="protein sequence ID" value="CAH3183894.1"/>
    <property type="molecule type" value="Genomic_DNA"/>
</dbReference>
<sequence length="270" mass="31071">WFASYVTAIVFIVLLNAFTLATIASNHQLRKHSTYLVINLTVADLLFGTAEGLLSILEPAILERYLPCSTKEWFSWQELMLPTLYFLFPLISLERLHATVYPFKHCLIGGKVYFRIIAFSWLLALVLAFVFAFLFLRFSFLFPYVYASFAFITLLILAVSYLRIILNVKKYPHSAQNFSSLLSEERKLSLTLFIMTVASFLTILPAVFWDATINHLSVDQVSPTIDDRISYTFDALYLFSPILNPLIYAIRIQEFRKAAKKIICKKKSES</sequence>
<dbReference type="PRINTS" id="PR00237">
    <property type="entry name" value="GPCRRHODOPSN"/>
</dbReference>
<feature type="transmembrane region" description="Helical" evidence="10">
    <location>
        <begin position="187"/>
        <end position="209"/>
    </location>
</feature>
<evidence type="ECO:0000256" key="8">
    <source>
        <dbReference type="ARBA" id="ARBA00023180"/>
    </source>
</evidence>
<evidence type="ECO:0000313" key="12">
    <source>
        <dbReference type="EMBL" id="CAH3183894.1"/>
    </source>
</evidence>
<reference evidence="12 13" key="1">
    <citation type="submission" date="2022-05" db="EMBL/GenBank/DDBJ databases">
        <authorList>
            <consortium name="Genoscope - CEA"/>
            <person name="William W."/>
        </authorList>
    </citation>
    <scope>NUCLEOTIDE SEQUENCE [LARGE SCALE GENOMIC DNA]</scope>
</reference>
<evidence type="ECO:0000256" key="7">
    <source>
        <dbReference type="ARBA" id="ARBA00023170"/>
    </source>
</evidence>
<dbReference type="InterPro" id="IPR000276">
    <property type="entry name" value="GPCR_Rhodpsn"/>
</dbReference>
<keyword evidence="4 10" id="KW-1133">Transmembrane helix</keyword>
<evidence type="ECO:0000256" key="1">
    <source>
        <dbReference type="ARBA" id="ARBA00004651"/>
    </source>
</evidence>
<feature type="non-terminal residue" evidence="12">
    <location>
        <position position="1"/>
    </location>
</feature>
<dbReference type="Proteomes" id="UP001159427">
    <property type="component" value="Unassembled WGS sequence"/>
</dbReference>